<comment type="caution">
    <text evidence="3">The sequence shown here is derived from an EMBL/GenBank/DDBJ whole genome shotgun (WGS) entry which is preliminary data.</text>
</comment>
<dbReference type="RefSeq" id="WP_099105621.1">
    <property type="nucleotide sequence ID" value="NZ_JAATJF010000002.1"/>
</dbReference>
<dbReference type="Gene3D" id="3.40.50.300">
    <property type="entry name" value="P-loop containing nucleotide triphosphate hydrolases"/>
    <property type="match status" value="2"/>
</dbReference>
<dbReference type="InterPro" id="IPR051162">
    <property type="entry name" value="T4SS_component"/>
</dbReference>
<dbReference type="CDD" id="cd01127">
    <property type="entry name" value="TrwB_TraG_TraD_VirD4"/>
    <property type="match status" value="1"/>
</dbReference>
<gene>
    <name evidence="3" type="ORF">CGL56_05960</name>
</gene>
<organism evidence="3 4">
    <name type="scientific">Neolewinella marina</name>
    <dbReference type="NCBI Taxonomy" id="438751"/>
    <lineage>
        <taxon>Bacteria</taxon>
        <taxon>Pseudomonadati</taxon>
        <taxon>Bacteroidota</taxon>
        <taxon>Saprospiria</taxon>
        <taxon>Saprospirales</taxon>
        <taxon>Lewinellaceae</taxon>
        <taxon>Neolewinella</taxon>
    </lineage>
</organism>
<dbReference type="PANTHER" id="PTHR30121">
    <property type="entry name" value="UNCHARACTERIZED PROTEIN YJGR-RELATED"/>
    <property type="match status" value="1"/>
</dbReference>
<keyword evidence="4" id="KW-1185">Reference proteome</keyword>
<protein>
    <submittedName>
        <fullName evidence="3">ATPase</fullName>
    </submittedName>
</protein>
<dbReference type="EMBL" id="PDLO01000002">
    <property type="protein sequence ID" value="PHK99004.1"/>
    <property type="molecule type" value="Genomic_DNA"/>
</dbReference>
<dbReference type="SUPFAM" id="SSF52540">
    <property type="entry name" value="P-loop containing nucleoside triphosphate hydrolases"/>
    <property type="match status" value="1"/>
</dbReference>
<reference evidence="3 4" key="1">
    <citation type="submission" date="2017-10" db="EMBL/GenBank/DDBJ databases">
        <title>The draft genome sequence of Lewinella marina KCTC 32374.</title>
        <authorList>
            <person name="Wang K."/>
        </authorList>
    </citation>
    <scope>NUCLEOTIDE SEQUENCE [LARGE SCALE GENOMIC DNA]</scope>
    <source>
        <strain evidence="3 4">MKG-38</strain>
    </source>
</reference>
<dbReference type="AlphaFoldDB" id="A0A2G0CG97"/>
<feature type="domain" description="Helicase HerA-like C-terminal" evidence="2">
    <location>
        <begin position="33"/>
        <end position="522"/>
    </location>
</feature>
<name>A0A2G0CG97_9BACT</name>
<dbReference type="InterPro" id="IPR033186">
    <property type="entry name" value="HerA_C"/>
</dbReference>
<dbReference type="Pfam" id="PF05872">
    <property type="entry name" value="HerA_C"/>
    <property type="match status" value="1"/>
</dbReference>
<evidence type="ECO:0000256" key="1">
    <source>
        <dbReference type="SAM" id="MobiDB-lite"/>
    </source>
</evidence>
<proteinExistence type="predicted"/>
<evidence type="ECO:0000259" key="2">
    <source>
        <dbReference type="Pfam" id="PF05872"/>
    </source>
</evidence>
<feature type="compositionally biased region" description="Basic and acidic residues" evidence="1">
    <location>
        <begin position="453"/>
        <end position="466"/>
    </location>
</feature>
<sequence>MQQTESFRQTITAGYTFEGPSFVLGGAMLGEEAQRDTLVRIPLGTLNRHGLIAGATGTGKTKTLQIIAEQLSREGVPSLLMDIKGDLSGIAVPGNDHPKIDERHAAIGIPFAAAGSPVELLSLSDEPGARLRATVLEFGPVLFSKMLDLNDTQSGIIAVAFKYAEDEGLPLLDLKDLRKVLQYMTNEGKEAAEKEYGRISTASVGAIMRRVVELEGQGAEKFFGERSFEVEDLVRLDDRGRGVVSIVRLTDVQDRPKLFSTFMLQLLAEIYATFPEEGDLDRPKLMVFIDEAHLVFEEATDALLDQLEAIIKLIRSKGVGLIFVTQNPADIPSDVLGQLGLKVQHALRAFTAKDRKAIKLASENYPLSEFYDIDQTLTELGTGEAFVTALDRKGRPTPLVRTLLRAPESRMDVLTDREISSLVSGSPLARKYNEEVDRESAYEILEKKLERARTEEHQAKMEEQRKQAQKTSTGSTRRRGRPRQEKSMLEDIMSSTMSRQIGRTVAREVTRGILGILGIRRRR</sequence>
<accession>A0A2G0CG97</accession>
<evidence type="ECO:0000313" key="3">
    <source>
        <dbReference type="EMBL" id="PHK99004.1"/>
    </source>
</evidence>
<dbReference type="InterPro" id="IPR027417">
    <property type="entry name" value="P-loop_NTPase"/>
</dbReference>
<dbReference type="PANTHER" id="PTHR30121:SF6">
    <property type="entry name" value="SLR6007 PROTEIN"/>
    <property type="match status" value="1"/>
</dbReference>
<dbReference type="OrthoDB" id="9758751at2"/>
<dbReference type="Proteomes" id="UP000226437">
    <property type="component" value="Unassembled WGS sequence"/>
</dbReference>
<evidence type="ECO:0000313" key="4">
    <source>
        <dbReference type="Proteomes" id="UP000226437"/>
    </source>
</evidence>
<feature type="region of interest" description="Disordered" evidence="1">
    <location>
        <begin position="453"/>
        <end position="490"/>
    </location>
</feature>